<sequence>MLFEWSDRSQKVLPEDAGRMTISLTLRCNSPKFIAGTTKSKFMVQNGNHPNSCRFSTTVFHERHCLPAVSLPRSRR</sequence>
<protein>
    <submittedName>
        <fullName evidence="1">Uncharacterized protein</fullName>
    </submittedName>
</protein>
<accession>A0ABR4HQ48</accession>
<reference evidence="1 2" key="1">
    <citation type="submission" date="2024-07" db="EMBL/GenBank/DDBJ databases">
        <title>Section-level genome sequencing and comparative genomics of Aspergillus sections Usti and Cavernicolus.</title>
        <authorList>
            <consortium name="Lawrence Berkeley National Laboratory"/>
            <person name="Nybo J.L."/>
            <person name="Vesth T.C."/>
            <person name="Theobald S."/>
            <person name="Frisvad J.C."/>
            <person name="Larsen T.O."/>
            <person name="Kjaerboelling I."/>
            <person name="Rothschild-Mancinelli K."/>
            <person name="Lyhne E.K."/>
            <person name="Kogle M.E."/>
            <person name="Barry K."/>
            <person name="Clum A."/>
            <person name="Na H."/>
            <person name="Ledsgaard L."/>
            <person name="Lin J."/>
            <person name="Lipzen A."/>
            <person name="Kuo A."/>
            <person name="Riley R."/>
            <person name="Mondo S."/>
            <person name="Labutti K."/>
            <person name="Haridas S."/>
            <person name="Pangalinan J."/>
            <person name="Salamov A.A."/>
            <person name="Simmons B.A."/>
            <person name="Magnuson J.K."/>
            <person name="Chen J."/>
            <person name="Drula E."/>
            <person name="Henrissat B."/>
            <person name="Wiebenga A."/>
            <person name="Lubbers R.J."/>
            <person name="Gomes A.C."/>
            <person name="Makela M.R."/>
            <person name="Stajich J."/>
            <person name="Grigoriev I.V."/>
            <person name="Mortensen U.H."/>
            <person name="De Vries R.P."/>
            <person name="Baker S.E."/>
            <person name="Andersen M.R."/>
        </authorList>
    </citation>
    <scope>NUCLEOTIDE SEQUENCE [LARGE SCALE GENOMIC DNA]</scope>
    <source>
        <strain evidence="1 2">CBS 588.65</strain>
    </source>
</reference>
<proteinExistence type="predicted"/>
<keyword evidence="2" id="KW-1185">Reference proteome</keyword>
<comment type="caution">
    <text evidence="1">The sequence shown here is derived from an EMBL/GenBank/DDBJ whole genome shotgun (WGS) entry which is preliminary data.</text>
</comment>
<organism evidence="1 2">
    <name type="scientific">Aspergillus granulosus</name>
    <dbReference type="NCBI Taxonomy" id="176169"/>
    <lineage>
        <taxon>Eukaryota</taxon>
        <taxon>Fungi</taxon>
        <taxon>Dikarya</taxon>
        <taxon>Ascomycota</taxon>
        <taxon>Pezizomycotina</taxon>
        <taxon>Eurotiomycetes</taxon>
        <taxon>Eurotiomycetidae</taxon>
        <taxon>Eurotiales</taxon>
        <taxon>Aspergillaceae</taxon>
        <taxon>Aspergillus</taxon>
        <taxon>Aspergillus subgen. Nidulantes</taxon>
    </lineage>
</organism>
<name>A0ABR4HQ48_9EURO</name>
<evidence type="ECO:0000313" key="1">
    <source>
        <dbReference type="EMBL" id="KAL2817612.1"/>
    </source>
</evidence>
<dbReference type="Proteomes" id="UP001610334">
    <property type="component" value="Unassembled WGS sequence"/>
</dbReference>
<evidence type="ECO:0000313" key="2">
    <source>
        <dbReference type="Proteomes" id="UP001610334"/>
    </source>
</evidence>
<dbReference type="EMBL" id="JBFXLT010000017">
    <property type="protein sequence ID" value="KAL2817612.1"/>
    <property type="molecule type" value="Genomic_DNA"/>
</dbReference>
<gene>
    <name evidence="1" type="ORF">BJX63DRAFT_102777</name>
</gene>